<organism evidence="1 2">
    <name type="scientific">Riccia sorocarpa</name>
    <dbReference type="NCBI Taxonomy" id="122646"/>
    <lineage>
        <taxon>Eukaryota</taxon>
        <taxon>Viridiplantae</taxon>
        <taxon>Streptophyta</taxon>
        <taxon>Embryophyta</taxon>
        <taxon>Marchantiophyta</taxon>
        <taxon>Marchantiopsida</taxon>
        <taxon>Marchantiidae</taxon>
        <taxon>Marchantiales</taxon>
        <taxon>Ricciaceae</taxon>
        <taxon>Riccia</taxon>
    </lineage>
</organism>
<keyword evidence="2" id="KW-1185">Reference proteome</keyword>
<evidence type="ECO:0000313" key="2">
    <source>
        <dbReference type="Proteomes" id="UP001633002"/>
    </source>
</evidence>
<comment type="caution">
    <text evidence="1">The sequence shown here is derived from an EMBL/GenBank/DDBJ whole genome shotgun (WGS) entry which is preliminary data.</text>
</comment>
<gene>
    <name evidence="1" type="ORF">R1sor_002635</name>
</gene>
<name>A0ABD3GZQ7_9MARC</name>
<accession>A0ABD3GZQ7</accession>
<protein>
    <submittedName>
        <fullName evidence="1">Uncharacterized protein</fullName>
    </submittedName>
</protein>
<dbReference type="EMBL" id="JBJQOH010000006">
    <property type="protein sequence ID" value="KAL3684613.1"/>
    <property type="molecule type" value="Genomic_DNA"/>
</dbReference>
<evidence type="ECO:0000313" key="1">
    <source>
        <dbReference type="EMBL" id="KAL3684613.1"/>
    </source>
</evidence>
<dbReference type="Proteomes" id="UP001633002">
    <property type="component" value="Unassembled WGS sequence"/>
</dbReference>
<sequence length="227" mass="25617">MPTLRNFVQLRNNLKAAWKQTLKRKWKGFVSEVGHSAVFRFGPEPKAPEPTILTVLIDALSLLDRRTDAGFWTEQLGPKVRQSARALKGIFPQVLPVESEGVRAFMQPLRASLIKSGLQHLEWLRAMLKFTNQFLVSEEEIIEKPEPEPADSVLPTPEKWIVHVCTSDDDAFRRRLSIIYVDEQGVVSPAEGLWPHEATDILVSQVLRDMRATLASYLPPLPASTEA</sequence>
<reference evidence="1 2" key="1">
    <citation type="submission" date="2024-09" db="EMBL/GenBank/DDBJ databases">
        <title>Chromosome-scale assembly of Riccia sorocarpa.</title>
        <authorList>
            <person name="Paukszto L."/>
        </authorList>
    </citation>
    <scope>NUCLEOTIDE SEQUENCE [LARGE SCALE GENOMIC DNA]</scope>
    <source>
        <strain evidence="1">LP-2024</strain>
        <tissue evidence="1">Aerial parts of the thallus</tissue>
    </source>
</reference>
<proteinExistence type="predicted"/>
<dbReference type="AlphaFoldDB" id="A0ABD3GZQ7"/>